<dbReference type="Pfam" id="PF17657">
    <property type="entry name" value="DNA_pol3_finger"/>
    <property type="match status" value="1"/>
</dbReference>
<evidence type="ECO:0000256" key="1">
    <source>
        <dbReference type="SAM" id="MobiDB-lite"/>
    </source>
</evidence>
<dbReference type="GO" id="GO:0003887">
    <property type="term" value="F:DNA-directed DNA polymerase activity"/>
    <property type="evidence" value="ECO:0007669"/>
    <property type="project" value="UniProtKB-EC"/>
</dbReference>
<dbReference type="HOGENOM" id="CLU_001600_5_0_5"/>
<dbReference type="Gene3D" id="1.10.150.870">
    <property type="match status" value="1"/>
</dbReference>
<evidence type="ECO:0000259" key="3">
    <source>
        <dbReference type="Pfam" id="PF17657"/>
    </source>
</evidence>
<protein>
    <submittedName>
        <fullName evidence="4">DNA polymerase III, alpha subunit</fullName>
        <ecNumber evidence="4">2.7.7.7</ecNumber>
    </submittedName>
</protein>
<dbReference type="GO" id="GO:0006260">
    <property type="term" value="P:DNA replication"/>
    <property type="evidence" value="ECO:0007669"/>
    <property type="project" value="InterPro"/>
</dbReference>
<dbReference type="InterPro" id="IPR029460">
    <property type="entry name" value="DNAPol_HHH"/>
</dbReference>
<dbReference type="GO" id="GO:0008408">
    <property type="term" value="F:3'-5' exonuclease activity"/>
    <property type="evidence" value="ECO:0007669"/>
    <property type="project" value="InterPro"/>
</dbReference>
<organism evidence="4 5">
    <name type="scientific">Pararhodospirillum photometricum DSM 122</name>
    <dbReference type="NCBI Taxonomy" id="1150469"/>
    <lineage>
        <taxon>Bacteria</taxon>
        <taxon>Pseudomonadati</taxon>
        <taxon>Pseudomonadota</taxon>
        <taxon>Alphaproteobacteria</taxon>
        <taxon>Rhodospirillales</taxon>
        <taxon>Rhodospirillaceae</taxon>
        <taxon>Pararhodospirillum</taxon>
    </lineage>
</organism>
<gene>
    <name evidence="4" type="ORF">RSPPHO_03150</name>
</gene>
<dbReference type="EC" id="2.7.7.7" evidence="4"/>
<dbReference type="AlphaFoldDB" id="H6SR54"/>
<dbReference type="InterPro" id="IPR040982">
    <property type="entry name" value="DNA_pol3_finger"/>
</dbReference>
<dbReference type="PATRIC" id="fig|1150469.3.peg.3549"/>
<dbReference type="Proteomes" id="UP000033220">
    <property type="component" value="Chromosome DSM 122"/>
</dbReference>
<evidence type="ECO:0000313" key="5">
    <source>
        <dbReference type="Proteomes" id="UP000033220"/>
    </source>
</evidence>
<dbReference type="eggNOG" id="COG0587">
    <property type="taxonomic scope" value="Bacteria"/>
</dbReference>
<dbReference type="NCBIfam" id="TIGR00594">
    <property type="entry name" value="polc"/>
    <property type="match status" value="1"/>
</dbReference>
<dbReference type="STRING" id="1150469.RSPPHO_03150"/>
<keyword evidence="4" id="KW-0548">Nucleotidyltransferase</keyword>
<dbReference type="PANTHER" id="PTHR32294">
    <property type="entry name" value="DNA POLYMERASE III SUBUNIT ALPHA"/>
    <property type="match status" value="1"/>
</dbReference>
<feature type="region of interest" description="Disordered" evidence="1">
    <location>
        <begin position="1"/>
        <end position="30"/>
    </location>
</feature>
<dbReference type="KEGG" id="rpm:RSPPHO_03150"/>
<dbReference type="EMBL" id="HE663493">
    <property type="protein sequence ID" value="CCG09776.1"/>
    <property type="molecule type" value="Genomic_DNA"/>
</dbReference>
<accession>H6SR54</accession>
<dbReference type="PANTHER" id="PTHR32294:SF0">
    <property type="entry name" value="DNA POLYMERASE III SUBUNIT ALPHA"/>
    <property type="match status" value="1"/>
</dbReference>
<dbReference type="CDD" id="cd04485">
    <property type="entry name" value="DnaE_OBF"/>
    <property type="match status" value="1"/>
</dbReference>
<name>H6SR54_PARPM</name>
<feature type="domain" description="DNA polymerase helix-hairpin-helix motif" evidence="2">
    <location>
        <begin position="252"/>
        <end position="340"/>
    </location>
</feature>
<evidence type="ECO:0000313" key="4">
    <source>
        <dbReference type="EMBL" id="CCG09776.1"/>
    </source>
</evidence>
<evidence type="ECO:0000259" key="2">
    <source>
        <dbReference type="Pfam" id="PF14579"/>
    </source>
</evidence>
<proteinExistence type="predicted"/>
<keyword evidence="5" id="KW-1185">Reference proteome</keyword>
<dbReference type="InterPro" id="IPR004805">
    <property type="entry name" value="DnaE2/DnaE/PolC"/>
</dbReference>
<feature type="domain" description="DNA polymerase III alpha subunit finger" evidence="3">
    <location>
        <begin position="31"/>
        <end position="179"/>
    </location>
</feature>
<sequence length="593" mass="64240">MGGTSGPRQIRLPRPQDLDRARHGGPAAGKNGVLLDLSTLPLDDRPTYAMLGRGETSGVFQLESTGMRDVLRGLKPDTLEDIIAVVALYRPGPMDNIPSYIKRKNGEEEVVYLHPDLESILKETYGILIYQEQVMQAAQIMAGYSLGGADLLRRAMGKKIQAEMDEQRAIFVQGAKARGTAEAKASEVFDQIAKFAGYGFNKSHAAAYALVAYHTAYLKANHPVEFMAATMTYDMHNTDKLAAFKVELRRLGIPLLGPDVNHSEAQFSVEDGAVRYALGAIRNVGEAAMAALVAERTANGRFRSLADFVSRIDPRLVNRRLLENLIKAGALDSLHPDRGALMANVEVLMRHAQTAAEDRASSQSSLFGGPGSGGVPLKLAPATAWSVTETLTREREAIGFYLSAHPLDVYGEALERLDVVPLALLAGHLRNGGSGGVRLAVTPGARKERIGKSGNRYAFVEMSDATGTVEGMMFSEVLALSRETLDLGRPLLVRVDARLEGEEVRMLIQGVELLDDAVARATHRIKVTLREASPVPALRDLLSRDGVGNRTVILVAVLEDKEVEIRLKDGFALKAQTLAALRDLPGIVGVREV</sequence>
<dbReference type="Pfam" id="PF14579">
    <property type="entry name" value="HHH_6"/>
    <property type="match status" value="1"/>
</dbReference>
<keyword evidence="4" id="KW-0808">Transferase</keyword>
<reference evidence="4 5" key="1">
    <citation type="submission" date="2012-02" db="EMBL/GenBank/DDBJ databases">
        <title>Shotgun genome sequence of Phaeospirillum photometricum DSM 122.</title>
        <authorList>
            <person name="Duquesne K."/>
            <person name="Sturgis J."/>
        </authorList>
    </citation>
    <scope>NUCLEOTIDE SEQUENCE [LARGE SCALE GENOMIC DNA]</scope>
    <source>
        <strain evidence="5">DSM122</strain>
    </source>
</reference>